<accession>A0A2N7RZY2</accession>
<organism evidence="5 6">
    <name type="scientific">Glutamicibacter arilaitensis</name>
    <dbReference type="NCBI Taxonomy" id="256701"/>
    <lineage>
        <taxon>Bacteria</taxon>
        <taxon>Bacillati</taxon>
        <taxon>Actinomycetota</taxon>
        <taxon>Actinomycetes</taxon>
        <taxon>Micrococcales</taxon>
        <taxon>Micrococcaceae</taxon>
        <taxon>Glutamicibacter</taxon>
    </lineage>
</organism>
<dbReference type="PANTHER" id="PTHR43201:SF5">
    <property type="entry name" value="MEDIUM-CHAIN ACYL-COA LIGASE ACSF2, MITOCHONDRIAL"/>
    <property type="match status" value="1"/>
</dbReference>
<dbReference type="CDD" id="cd17631">
    <property type="entry name" value="FACL_FadD13-like"/>
    <property type="match status" value="1"/>
</dbReference>
<dbReference type="Pfam" id="PF00501">
    <property type="entry name" value="AMP-binding"/>
    <property type="match status" value="1"/>
</dbReference>
<evidence type="ECO:0000259" key="4">
    <source>
        <dbReference type="Pfam" id="PF13193"/>
    </source>
</evidence>
<dbReference type="GO" id="GO:0006631">
    <property type="term" value="P:fatty acid metabolic process"/>
    <property type="evidence" value="ECO:0007669"/>
    <property type="project" value="TreeGrafter"/>
</dbReference>
<dbReference type="EMBL" id="PNQX01000002">
    <property type="protein sequence ID" value="PMQ19438.1"/>
    <property type="molecule type" value="Genomic_DNA"/>
</dbReference>
<gene>
    <name evidence="5" type="ORF">CIK84_12155</name>
</gene>
<evidence type="ECO:0000256" key="2">
    <source>
        <dbReference type="ARBA" id="ARBA00022598"/>
    </source>
</evidence>
<evidence type="ECO:0000256" key="1">
    <source>
        <dbReference type="ARBA" id="ARBA00006432"/>
    </source>
</evidence>
<dbReference type="InterPro" id="IPR042099">
    <property type="entry name" value="ANL_N_sf"/>
</dbReference>
<evidence type="ECO:0000259" key="3">
    <source>
        <dbReference type="Pfam" id="PF00501"/>
    </source>
</evidence>
<reference evidence="5 6" key="1">
    <citation type="journal article" date="2017" name="Elife">
        <title>Extensive horizontal gene transfer in cheese-associated bacteria.</title>
        <authorList>
            <person name="Bonham K.S."/>
            <person name="Wolfe B.E."/>
            <person name="Dutton R.J."/>
        </authorList>
    </citation>
    <scope>NUCLEOTIDE SEQUENCE [LARGE SCALE GENOMIC DNA]</scope>
    <source>
        <strain evidence="5 6">JB182</strain>
    </source>
</reference>
<dbReference type="InterPro" id="IPR020845">
    <property type="entry name" value="AMP-binding_CS"/>
</dbReference>
<dbReference type="PROSITE" id="PS00455">
    <property type="entry name" value="AMP_BINDING"/>
    <property type="match status" value="1"/>
</dbReference>
<dbReference type="InterPro" id="IPR045851">
    <property type="entry name" value="AMP-bd_C_sf"/>
</dbReference>
<comment type="similarity">
    <text evidence="1">Belongs to the ATP-dependent AMP-binding enzyme family.</text>
</comment>
<dbReference type="PANTHER" id="PTHR43201">
    <property type="entry name" value="ACYL-COA SYNTHETASE"/>
    <property type="match status" value="1"/>
</dbReference>
<keyword evidence="2" id="KW-0436">Ligase</keyword>
<protein>
    <submittedName>
        <fullName evidence="5">p-hydroxycinnamoyl-CoA synthetase</fullName>
    </submittedName>
</protein>
<evidence type="ECO:0000313" key="5">
    <source>
        <dbReference type="EMBL" id="PMQ19438.1"/>
    </source>
</evidence>
<dbReference type="Gene3D" id="3.40.50.12780">
    <property type="entry name" value="N-terminal domain of ligase-like"/>
    <property type="match status" value="1"/>
</dbReference>
<dbReference type="GO" id="GO:0031956">
    <property type="term" value="F:medium-chain fatty acid-CoA ligase activity"/>
    <property type="evidence" value="ECO:0007669"/>
    <property type="project" value="TreeGrafter"/>
</dbReference>
<sequence length="505" mass="54345">MLNKGFGNWIHRRRMKSAQQVAVIHAGVGLSYAQLAERIDKLSSALAASGVARGSRVAFLGANHAAYLETMFAVTQLGALFVPLNVRLAPRELNFALRDSGSEVLIYVENFASEAHASIEGSPVSTAWEVASVPCADSSYERALQAGRSGHDDIAVELEDPAIILYTSGTTGTPKGAVLTHANMTWNSYNVIVDYDVTSRSVVLLIAPLFHVAALGMGALPMLLKGGTVVLQERFDPAAVLDAVERYQVTQLSGVPTTFQLLAEHEKWEETDLSSLEMLTCGGSAVPLRVLDAYEARGLGFSGGYGLTETAPGATMLQAMYSRPKMGSAGLPHFFTDIRIADSLGNEVPAGEVGEILISGPNVIKEYWGRPEATSGAFHESGWFRSGDIGHVDEEGFLFISDRLKDMIISGGENIYPAEVEQAIMGLPEIESVAVIGVPDEKWGEVPRAVIVLKSGSSLGEEDVVAYLDGRLARYKIPRTSVFLDELPRTASGKIRKADLRKQFS</sequence>
<dbReference type="AlphaFoldDB" id="A0A2N7RZY2"/>
<dbReference type="SUPFAM" id="SSF56801">
    <property type="entry name" value="Acetyl-CoA synthetase-like"/>
    <property type="match status" value="1"/>
</dbReference>
<dbReference type="Proteomes" id="UP000235739">
    <property type="component" value="Unassembled WGS sequence"/>
</dbReference>
<comment type="caution">
    <text evidence="5">The sequence shown here is derived from an EMBL/GenBank/DDBJ whole genome shotgun (WGS) entry which is preliminary data.</text>
</comment>
<dbReference type="FunFam" id="3.30.300.30:FF:000008">
    <property type="entry name" value="2,3-dihydroxybenzoate-AMP ligase"/>
    <property type="match status" value="1"/>
</dbReference>
<feature type="domain" description="AMP-binding enzyme C-terminal" evidence="4">
    <location>
        <begin position="419"/>
        <end position="494"/>
    </location>
</feature>
<dbReference type="InterPro" id="IPR025110">
    <property type="entry name" value="AMP-bd_C"/>
</dbReference>
<feature type="domain" description="AMP-dependent synthetase/ligase" evidence="3">
    <location>
        <begin position="16"/>
        <end position="368"/>
    </location>
</feature>
<name>A0A2N7RZY2_9MICC</name>
<dbReference type="Gene3D" id="3.30.300.30">
    <property type="match status" value="1"/>
</dbReference>
<dbReference type="InterPro" id="IPR000873">
    <property type="entry name" value="AMP-dep_synth/lig_dom"/>
</dbReference>
<dbReference type="NCBIfam" id="NF004837">
    <property type="entry name" value="PRK06187.1"/>
    <property type="match status" value="1"/>
</dbReference>
<dbReference type="Pfam" id="PF13193">
    <property type="entry name" value="AMP-binding_C"/>
    <property type="match status" value="1"/>
</dbReference>
<dbReference type="RefSeq" id="WP_102598626.1">
    <property type="nucleotide sequence ID" value="NZ_JABUYH010000012.1"/>
</dbReference>
<proteinExistence type="inferred from homology"/>
<evidence type="ECO:0000313" key="6">
    <source>
        <dbReference type="Proteomes" id="UP000235739"/>
    </source>
</evidence>